<accession>A0ABW0ZQG7</accession>
<dbReference type="InterPro" id="IPR019734">
    <property type="entry name" value="TPR_rpt"/>
</dbReference>
<dbReference type="InterPro" id="IPR050498">
    <property type="entry name" value="Ycf3"/>
</dbReference>
<organism evidence="4 5">
    <name type="scientific">Actinomadura rugatobispora</name>
    <dbReference type="NCBI Taxonomy" id="1994"/>
    <lineage>
        <taxon>Bacteria</taxon>
        <taxon>Bacillati</taxon>
        <taxon>Actinomycetota</taxon>
        <taxon>Actinomycetes</taxon>
        <taxon>Streptosporangiales</taxon>
        <taxon>Thermomonosporaceae</taxon>
        <taxon>Actinomadura</taxon>
    </lineage>
</organism>
<dbReference type="Proteomes" id="UP001596074">
    <property type="component" value="Unassembled WGS sequence"/>
</dbReference>
<dbReference type="EMBL" id="JBHSON010000008">
    <property type="protein sequence ID" value="MFC5745511.1"/>
    <property type="molecule type" value="Genomic_DNA"/>
</dbReference>
<keyword evidence="1" id="KW-0677">Repeat</keyword>
<evidence type="ECO:0008006" key="6">
    <source>
        <dbReference type="Google" id="ProtNLM"/>
    </source>
</evidence>
<evidence type="ECO:0000313" key="4">
    <source>
        <dbReference type="EMBL" id="MFC5745511.1"/>
    </source>
</evidence>
<dbReference type="InterPro" id="IPR011990">
    <property type="entry name" value="TPR-like_helical_dom_sf"/>
</dbReference>
<evidence type="ECO:0000256" key="2">
    <source>
        <dbReference type="ARBA" id="ARBA00022803"/>
    </source>
</evidence>
<keyword evidence="2 3" id="KW-0802">TPR repeat</keyword>
<reference evidence="5" key="1">
    <citation type="journal article" date="2019" name="Int. J. Syst. Evol. Microbiol.">
        <title>The Global Catalogue of Microorganisms (GCM) 10K type strain sequencing project: providing services to taxonomists for standard genome sequencing and annotation.</title>
        <authorList>
            <consortium name="The Broad Institute Genomics Platform"/>
            <consortium name="The Broad Institute Genome Sequencing Center for Infectious Disease"/>
            <person name="Wu L."/>
            <person name="Ma J."/>
        </authorList>
    </citation>
    <scope>NUCLEOTIDE SEQUENCE [LARGE SCALE GENOMIC DNA]</scope>
    <source>
        <strain evidence="5">KCTC 42087</strain>
    </source>
</reference>
<dbReference type="SMART" id="SM00028">
    <property type="entry name" value="TPR"/>
    <property type="match status" value="4"/>
</dbReference>
<dbReference type="SUPFAM" id="SSF81901">
    <property type="entry name" value="HCP-like"/>
    <property type="match status" value="1"/>
</dbReference>
<evidence type="ECO:0000256" key="1">
    <source>
        <dbReference type="ARBA" id="ARBA00022737"/>
    </source>
</evidence>
<proteinExistence type="predicted"/>
<evidence type="ECO:0000256" key="3">
    <source>
        <dbReference type="PROSITE-ProRule" id="PRU00339"/>
    </source>
</evidence>
<dbReference type="PANTHER" id="PTHR44858:SF1">
    <property type="entry name" value="UDP-N-ACETYLGLUCOSAMINE--PEPTIDE N-ACETYLGLUCOSAMINYLTRANSFERASE SPINDLY-RELATED"/>
    <property type="match status" value="1"/>
</dbReference>
<gene>
    <name evidence="4" type="ORF">ACFPZN_07830</name>
</gene>
<sequence>MIRPVLVVLARVLAGGFILAMVVGLTLAAAIKPGGDGAAPAPPATAVAVEQVSASTLSAGIDRLQRHLRAQPRDGRGWAALGLAYVERARLTGDSSYYPKAEGALQRSLRTTPDGNDAAHAGLAALAAARHDFTKALGHADTALRINAYGARAHASRIDALVELGRYEEAMAAARKADSVAPGIPVFTRLAYVHELHGRNGEARRILTLAAASATDRGDIAYARTRLGELAWAEGDLRTAGREFAAALKADPADLAALAGRARVRAASGDLPGGVRDQETVVSRAPLPGYVTALGELYEAQGQENKARQQYAVAGTWATLAQANGVAADLETALYAADHGDKAVALRAARAEWARRRSVHVADALAWALHVNGRDEEALPHARQALRHGYRDAAFRYHLGMIEKSLGMRAEARRDLAAALRLNPRFSVHHAPAARRALDELGRGNGGGR</sequence>
<dbReference type="SUPFAM" id="SSF48452">
    <property type="entry name" value="TPR-like"/>
    <property type="match status" value="1"/>
</dbReference>
<dbReference type="PROSITE" id="PS50005">
    <property type="entry name" value="TPR"/>
    <property type="match status" value="1"/>
</dbReference>
<dbReference type="RefSeq" id="WP_378281134.1">
    <property type="nucleotide sequence ID" value="NZ_JBHSON010000008.1"/>
</dbReference>
<protein>
    <recommendedName>
        <fullName evidence="6">Tetratricopeptide repeat protein</fullName>
    </recommendedName>
</protein>
<evidence type="ECO:0000313" key="5">
    <source>
        <dbReference type="Proteomes" id="UP001596074"/>
    </source>
</evidence>
<dbReference type="Pfam" id="PF13181">
    <property type="entry name" value="TPR_8"/>
    <property type="match status" value="2"/>
</dbReference>
<feature type="repeat" description="TPR" evidence="3">
    <location>
        <begin position="221"/>
        <end position="254"/>
    </location>
</feature>
<name>A0ABW0ZQG7_9ACTN</name>
<dbReference type="PANTHER" id="PTHR44858">
    <property type="entry name" value="TETRATRICOPEPTIDE REPEAT PROTEIN 6"/>
    <property type="match status" value="1"/>
</dbReference>
<comment type="caution">
    <text evidence="4">The sequence shown here is derived from an EMBL/GenBank/DDBJ whole genome shotgun (WGS) entry which is preliminary data.</text>
</comment>
<dbReference type="Gene3D" id="1.25.40.10">
    <property type="entry name" value="Tetratricopeptide repeat domain"/>
    <property type="match status" value="2"/>
</dbReference>
<keyword evidence="5" id="KW-1185">Reference proteome</keyword>